<evidence type="ECO:0000313" key="3">
    <source>
        <dbReference type="Proteomes" id="UP000593567"/>
    </source>
</evidence>
<accession>A0A7J7JMN5</accession>
<evidence type="ECO:0000256" key="1">
    <source>
        <dbReference type="ARBA" id="ARBA00093634"/>
    </source>
</evidence>
<reference evidence="2" key="1">
    <citation type="submission" date="2020-06" db="EMBL/GenBank/DDBJ databases">
        <title>Draft genome of Bugula neritina, a colonial animal packing powerful symbionts and potential medicines.</title>
        <authorList>
            <person name="Rayko M."/>
        </authorList>
    </citation>
    <scope>NUCLEOTIDE SEQUENCE [LARGE SCALE GENOMIC DNA]</scope>
    <source>
        <strain evidence="2">Kwan_BN1</strain>
    </source>
</reference>
<protein>
    <recommendedName>
        <fullName evidence="1">Vacuolar ATPase assembly protein VMA22</fullName>
    </recommendedName>
</protein>
<dbReference type="PANTHER" id="PTHR31996:SF2">
    <property type="entry name" value="COILED-COIL DOMAIN-CONTAINING PROTEIN 115"/>
    <property type="match status" value="1"/>
</dbReference>
<keyword evidence="3" id="KW-1185">Reference proteome</keyword>
<dbReference type="Proteomes" id="UP000593567">
    <property type="component" value="Unassembled WGS sequence"/>
</dbReference>
<dbReference type="PANTHER" id="PTHR31996">
    <property type="entry name" value="COILED-COIL DOMAIN-CONTAINING PROTEIN 115"/>
    <property type="match status" value="1"/>
</dbReference>
<dbReference type="InterPro" id="IPR040357">
    <property type="entry name" value="Vma22/CCDC115"/>
</dbReference>
<dbReference type="GO" id="GO:0051082">
    <property type="term" value="F:unfolded protein binding"/>
    <property type="evidence" value="ECO:0007669"/>
    <property type="project" value="TreeGrafter"/>
</dbReference>
<proteinExistence type="predicted"/>
<dbReference type="GO" id="GO:0070072">
    <property type="term" value="P:vacuolar proton-transporting V-type ATPase complex assembly"/>
    <property type="evidence" value="ECO:0007669"/>
    <property type="project" value="InterPro"/>
</dbReference>
<comment type="caution">
    <text evidence="2">The sequence shown here is derived from an EMBL/GenBank/DDBJ whole genome shotgun (WGS) entry which is preliminary data.</text>
</comment>
<dbReference type="AlphaFoldDB" id="A0A7J7JMN5"/>
<name>A0A7J7JMN5_BUGNE</name>
<evidence type="ECO:0000313" key="2">
    <source>
        <dbReference type="EMBL" id="KAF6027599.1"/>
    </source>
</evidence>
<dbReference type="Pfam" id="PF21730">
    <property type="entry name" value="Vma22_CCDC115"/>
    <property type="match status" value="1"/>
</dbReference>
<dbReference type="EMBL" id="VXIV02002067">
    <property type="protein sequence ID" value="KAF6027599.1"/>
    <property type="molecule type" value="Genomic_DNA"/>
</dbReference>
<organism evidence="2 3">
    <name type="scientific">Bugula neritina</name>
    <name type="common">Brown bryozoan</name>
    <name type="synonym">Sertularia neritina</name>
    <dbReference type="NCBI Taxonomy" id="10212"/>
    <lineage>
        <taxon>Eukaryota</taxon>
        <taxon>Metazoa</taxon>
        <taxon>Spiralia</taxon>
        <taxon>Lophotrochozoa</taxon>
        <taxon>Bryozoa</taxon>
        <taxon>Gymnolaemata</taxon>
        <taxon>Cheilostomatida</taxon>
        <taxon>Flustrina</taxon>
        <taxon>Buguloidea</taxon>
        <taxon>Bugulidae</taxon>
        <taxon>Bugula</taxon>
    </lineage>
</organism>
<dbReference type="OrthoDB" id="408631at2759"/>
<gene>
    <name evidence="2" type="ORF">EB796_014120</name>
</gene>
<sequence>MPAESAAGQLDVLVHQICEKLQELSSLRRQLDKELSDGFLYMAKARSNMGQKSITALQYDEREMTPSVTLTCKSEDNSVTFDLAPSAPLLQAEEKVETVRKRFTEQTIQTIGGVGDPVPSPKADKPKSEIKDPLLMFGVLVPQSLRSSKGCFQRCVPLTSQLSTTQSQLMSLQCQYRTLLSQLDQ</sequence>